<feature type="region of interest" description="Disordered" evidence="1">
    <location>
        <begin position="1"/>
        <end position="97"/>
    </location>
</feature>
<feature type="region of interest" description="Disordered" evidence="1">
    <location>
        <begin position="1024"/>
        <end position="1046"/>
    </location>
</feature>
<evidence type="ECO:0008006" key="4">
    <source>
        <dbReference type="Google" id="ProtNLM"/>
    </source>
</evidence>
<reference evidence="2 3" key="1">
    <citation type="submission" date="2024-02" db="EMBL/GenBank/DDBJ databases">
        <title>Discinaceae phylogenomics.</title>
        <authorList>
            <person name="Dirks A.C."/>
            <person name="James T.Y."/>
        </authorList>
    </citation>
    <scope>NUCLEOTIDE SEQUENCE [LARGE SCALE GENOMIC DNA]</scope>
    <source>
        <strain evidence="2 3">ACD0624</strain>
    </source>
</reference>
<feature type="region of interest" description="Disordered" evidence="1">
    <location>
        <begin position="176"/>
        <end position="256"/>
    </location>
</feature>
<comment type="caution">
    <text evidence="2">The sequence shown here is derived from an EMBL/GenBank/DDBJ whole genome shotgun (WGS) entry which is preliminary data.</text>
</comment>
<feature type="compositionally biased region" description="Polar residues" evidence="1">
    <location>
        <begin position="432"/>
        <end position="443"/>
    </location>
</feature>
<feature type="compositionally biased region" description="Polar residues" evidence="1">
    <location>
        <begin position="207"/>
        <end position="224"/>
    </location>
</feature>
<dbReference type="PANTHER" id="PTHR28122:SF1">
    <property type="entry name" value="E3 UBIQUITIN-PROTEIN LIGASE SUBSTRATE RECEPTOR MMS22"/>
    <property type="match status" value="1"/>
</dbReference>
<feature type="compositionally biased region" description="Polar residues" evidence="1">
    <location>
        <begin position="699"/>
        <end position="710"/>
    </location>
</feature>
<dbReference type="EMBL" id="JBBBZM010000001">
    <property type="protein sequence ID" value="KAL0640704.1"/>
    <property type="molecule type" value="Genomic_DNA"/>
</dbReference>
<dbReference type="InterPro" id="IPR019021">
    <property type="entry name" value="Mms22"/>
</dbReference>
<feature type="compositionally biased region" description="Basic and acidic residues" evidence="1">
    <location>
        <begin position="59"/>
        <end position="69"/>
    </location>
</feature>
<feature type="region of interest" description="Disordered" evidence="1">
    <location>
        <begin position="564"/>
        <end position="592"/>
    </location>
</feature>
<proteinExistence type="predicted"/>
<feature type="compositionally biased region" description="Polar residues" evidence="1">
    <location>
        <begin position="366"/>
        <end position="384"/>
    </location>
</feature>
<feature type="compositionally biased region" description="Acidic residues" evidence="1">
    <location>
        <begin position="529"/>
        <end position="543"/>
    </location>
</feature>
<dbReference type="Proteomes" id="UP001447188">
    <property type="component" value="Unassembled WGS sequence"/>
</dbReference>
<feature type="compositionally biased region" description="Low complexity" evidence="1">
    <location>
        <begin position="235"/>
        <end position="249"/>
    </location>
</feature>
<protein>
    <recommendedName>
        <fullName evidence="4">Mus7/MMS22 family-domain-containing protein</fullName>
    </recommendedName>
</protein>
<feature type="compositionally biased region" description="Basic residues" evidence="1">
    <location>
        <begin position="665"/>
        <end position="676"/>
    </location>
</feature>
<feature type="compositionally biased region" description="Polar residues" evidence="1">
    <location>
        <begin position="570"/>
        <end position="580"/>
    </location>
</feature>
<feature type="region of interest" description="Disordered" evidence="1">
    <location>
        <begin position="329"/>
        <end position="551"/>
    </location>
</feature>
<accession>A0ABR3GXV7</accession>
<organism evidence="2 3">
    <name type="scientific">Discina gigas</name>
    <dbReference type="NCBI Taxonomy" id="1032678"/>
    <lineage>
        <taxon>Eukaryota</taxon>
        <taxon>Fungi</taxon>
        <taxon>Dikarya</taxon>
        <taxon>Ascomycota</taxon>
        <taxon>Pezizomycotina</taxon>
        <taxon>Pezizomycetes</taxon>
        <taxon>Pezizales</taxon>
        <taxon>Discinaceae</taxon>
        <taxon>Discina</taxon>
    </lineage>
</organism>
<dbReference type="PANTHER" id="PTHR28122">
    <property type="entry name" value="E3 UBIQUITIN-PROTEIN LIGASE SUBSTRATE RECEPTOR MMS22"/>
    <property type="match status" value="1"/>
</dbReference>
<evidence type="ECO:0000256" key="1">
    <source>
        <dbReference type="SAM" id="MobiDB-lite"/>
    </source>
</evidence>
<feature type="region of interest" description="Disordered" evidence="1">
    <location>
        <begin position="660"/>
        <end position="715"/>
    </location>
</feature>
<evidence type="ECO:0000313" key="2">
    <source>
        <dbReference type="EMBL" id="KAL0640704.1"/>
    </source>
</evidence>
<evidence type="ECO:0000313" key="3">
    <source>
        <dbReference type="Proteomes" id="UP001447188"/>
    </source>
</evidence>
<gene>
    <name evidence="2" type="ORF">Q9L58_000008</name>
</gene>
<dbReference type="Pfam" id="PF09462">
    <property type="entry name" value="Mus7"/>
    <property type="match status" value="1"/>
</dbReference>
<keyword evidence="3" id="KW-1185">Reference proteome</keyword>
<sequence length="2334" mass="262555">MTNWRELGCVPNSDDNDFSDGELSTQEGELIAEDQEPGYTSDIEDRNEVDSREEEEAEVEVKEVDKTEGMEMTVGRMASEETTTGPDRCMTPDEDTIMDDVTPKAYQRTGLGLESGVSVLSSSDRNGASIFNLSNQCDERYSQARLGGTDRAVSEVDLCDLLDEEEDIDLQNMQDDAGSRVGEEQEISFSQSRPSIASEKDDFPANLHTTPFENVSHPLTPSRSQEFRQPGQMVSSSALDSSPLSSPPSTQGILFPSSVPQQMTALTAAFHIEIPTREESYEQWAAPVRSFRERKPIQVNPYLIEGERYRQTLKSRGVRPLRIHEAELQVEGTHVGDNDSQEAEYVAPPEPDHRPRHRVSPVENELQLNSKGTTSDELPTSTNTARDRPRPNKSPPSNTKRRKVAHMYSKGHLARKANQTPGNPAGKKDNTRPSLVAQTNGTVGDSDIYDLPMGSPTQTFRTPLVQPTPEGASLGKRRGILSVLDLESDSDLESSGSNRTRPVSPTRDKRKATPIIIPSSPPPSPSSSEDGDEGGEEYEEEDESRLITKFQRKTNGVLPASWWKLDKNKQTAGSNNNRRGQSPLGDNITPRPGVARVKISARARSPEGVLLLGDDSDSSSDGSIIASSIPARDILKKNALPRTWIDLDDIMEDDKIDRMLPVTSRNRKNKQTKRRQRTDENQSSQRGLMESGSRVHASASRQGSGSTRLRQPTIIDHVLLKKKATRRKKPAGPRVSIVDAVQHYKAKEVAPPPSFIKLAARVAGKRRDQGRQSPSRKLFVLETEMDTRDIQAVLRDWREGTLSFATQHDLGGSYRDSGLSQNRAHEITVPRQMRLSSPQNLGESRGHPLRRQAGLSTVKPPQFRRNSGRQTTLSNIVRREPVSKGLISTTHPRPKTQANTVTTMPGRSRFITHNPNLAPQPAQFEVAAPFDHTLRRLHQAPRRAPTPNIATLLQHTARRNPHFARFMEDEDLVQHLPRVSPATHDPGIAVPGWSSEMTKPSIFVPRARRKRIPRRIDADTIERRQPPPQDIDIDNMDSNIPDDLPRDGKPVLRGLLPYGKKYSLNFDTAPFRSQTIFNSETFIGDGGLSRALKPHPVKDSRRNQGISFTFGDKIVHWGIYEDSVAADFETIMNQIAGITEKARDEDDLNGAGFHCLTSQVYSFYMFFSNYLAQVISFPDSIDIVSFGQRVLQAIDTCCDRVVVALEGSDSHCDPKNSSTRLKLQVLTFSLVFVFQMHQLASGDTEVQARLEVENSTRKLGSQLLGQLMKCGLGAVRGCYEDQRQQSKYERGIDREHYVVEAWVIAIQILGQIRSPDIGFWQFFNLELRPADLEKALDVQLFEKQWFMIFTIIPLYQFNDLGLVQQPINEHHLSENWVLLKTLISRPLHVYNSNSGNHFDTIIDYCRVLYARCHHLISSWGWTNPDIIIPTLYEFFASNNLANLKNENEYDSVEFLQNLENSPSLAVQNSDRCFHLLLKIIVIGINSMKTTSTTKKIGGLVNRLMPNHRRKYPREEELPIVHINALKNHHDLLATLYWAAPPNCRPHLDAIRYLVDPETSHRQACNVSMKTWSNLLRFQLHSGENTKSLESFMEWFDDLVTQTLGQHHAARSEAEKQFKAAKDKGDTDLSEGVLESHIRRNQMELEGVLNVAVQYLSTALSGIRGQIESATLIFTKAIANILNSHSRLSHKLVMEVLQLVQRYILTCKIQEVSPSLTAQSTDEDSQDYGDWSGFDDLVVQDQRKLAAEHLLVAFYDPLHRMLSNCFGADKQPEESLLVKVVDTWALVAGFLVQNGLKTWGIYLDSYSSESWSSLRDTEQSRKFTAYFMPKIIQSGAGVYEDNKTIFITFWFKTLVERESMLKFQNEFTTTLLNCDPMNPIFSNLPFAVDESLGKLNISQTDFRLRRLSLMSTVLSNMRESFEAAVDDSAKTAFKQEYSQMLQAMMKSMKENYQELQTKSSSGAYVKFVQQVVEYLQQHWIDLISIDKFFTDSVAFPLPTNDPLYVVGRLRNYGLKLHYPRNRKTLFSFFQSLCQRAAVDGQQEYLVSQLTTALSGNFENGDLTKPTIRAFFLEAIFPVYLECTFRESCGWILAVPILKASDRVILRMREDIDSTLYGCVKSVLSMLTSLLEGMRLAVSFLGPSEIMSPSALGTFTLMVITVAKVIPIIDWLSASGDSVEKFAEIACDCACYLIRFSGYIKNLIENCEAKMPADIRINQNFQGPYESARKDCTAALKTDIKREWATHGGTWYASGKDVCPPSLSGRQEGLGAQKKLLSKAVENLLEVACRTEMFGMVARSVDANIWEFEGRGNPYNCIRGQKQHGKALRALGNLFF</sequence>
<name>A0ABR3GXV7_9PEZI</name>